<protein>
    <recommendedName>
        <fullName evidence="5">BZIP domain-containing protein</fullName>
    </recommendedName>
</protein>
<evidence type="ECO:0000256" key="1">
    <source>
        <dbReference type="SAM" id="Coils"/>
    </source>
</evidence>
<proteinExistence type="predicted"/>
<dbReference type="AlphaFoldDB" id="A0A6T7H1X1"/>
<feature type="coiled-coil region" evidence="1">
    <location>
        <begin position="111"/>
        <end position="138"/>
    </location>
</feature>
<sequence length="224" mass="25603">MLNEEMSEASDINASINKEEQEEKTVQPEQGDKVGLVNESEDEEKPSTSSGNASSPSPSRPPQVQVSTLTVSTVSYSREGKEDVRLAKNRQKARDTRKRRKIMTGEMRRQIVSLQKVNQDLQEKSTALQDALERALQDRNATATHPFYTEPLHLLKQYQMQSPGPQMASRNTDYNTIRGTRDFPPRVNSNEIIHSRQTQQLIAEMENRQRRDTENLMFPYGRPS</sequence>
<dbReference type="GO" id="GO:0003700">
    <property type="term" value="F:DNA-binding transcription factor activity"/>
    <property type="evidence" value="ECO:0007669"/>
    <property type="project" value="InterPro"/>
</dbReference>
<evidence type="ECO:0000256" key="2">
    <source>
        <dbReference type="SAM" id="MobiDB-lite"/>
    </source>
</evidence>
<dbReference type="EMBL" id="HBHQ01009652">
    <property type="protein sequence ID" value="CAD9814686.1"/>
    <property type="molecule type" value="Transcribed_RNA"/>
</dbReference>
<name>A0A6T7H1X1_9STRA</name>
<dbReference type="InterPro" id="IPR046347">
    <property type="entry name" value="bZIP_sf"/>
</dbReference>
<dbReference type="EMBL" id="HBHQ01009656">
    <property type="protein sequence ID" value="CAD9814690.1"/>
    <property type="molecule type" value="Transcribed_RNA"/>
</dbReference>
<keyword evidence="1" id="KW-0175">Coiled coil</keyword>
<feature type="compositionally biased region" description="Low complexity" evidence="2">
    <location>
        <begin position="47"/>
        <end position="57"/>
    </location>
</feature>
<dbReference type="Gene3D" id="1.20.5.170">
    <property type="match status" value="1"/>
</dbReference>
<feature type="compositionally biased region" description="Basic residues" evidence="2">
    <location>
        <begin position="87"/>
        <end position="98"/>
    </location>
</feature>
<feature type="region of interest" description="Disordered" evidence="2">
    <location>
        <begin position="1"/>
        <end position="98"/>
    </location>
</feature>
<evidence type="ECO:0008006" key="5">
    <source>
        <dbReference type="Google" id="ProtNLM"/>
    </source>
</evidence>
<reference evidence="3" key="1">
    <citation type="submission" date="2021-01" db="EMBL/GenBank/DDBJ databases">
        <authorList>
            <person name="Corre E."/>
            <person name="Pelletier E."/>
            <person name="Niang G."/>
            <person name="Scheremetjew M."/>
            <person name="Finn R."/>
            <person name="Kale V."/>
            <person name="Holt S."/>
            <person name="Cochrane G."/>
            <person name="Meng A."/>
            <person name="Brown T."/>
            <person name="Cohen L."/>
        </authorList>
    </citation>
    <scope>NUCLEOTIDE SEQUENCE</scope>
    <source>
        <strain evidence="3">CCMP2084</strain>
    </source>
</reference>
<gene>
    <name evidence="3" type="ORF">ASEP1449_LOCUS6511</name>
    <name evidence="4" type="ORF">ASEP1449_LOCUS6515</name>
</gene>
<accession>A0A6T7H1X1</accession>
<dbReference type="SUPFAM" id="SSF57959">
    <property type="entry name" value="Leucine zipper domain"/>
    <property type="match status" value="1"/>
</dbReference>
<feature type="compositionally biased region" description="Basic and acidic residues" evidence="2">
    <location>
        <begin position="17"/>
        <end position="32"/>
    </location>
</feature>
<organism evidence="3">
    <name type="scientific">Attheya septentrionalis</name>
    <dbReference type="NCBI Taxonomy" id="420275"/>
    <lineage>
        <taxon>Eukaryota</taxon>
        <taxon>Sar</taxon>
        <taxon>Stramenopiles</taxon>
        <taxon>Ochrophyta</taxon>
        <taxon>Bacillariophyta</taxon>
        <taxon>Coscinodiscophyceae</taxon>
        <taxon>Chaetocerotophycidae</taxon>
        <taxon>Chaetocerotales</taxon>
        <taxon>Attheyaceae</taxon>
        <taxon>Attheya</taxon>
    </lineage>
</organism>
<feature type="compositionally biased region" description="Low complexity" evidence="2">
    <location>
        <begin position="66"/>
        <end position="75"/>
    </location>
</feature>
<evidence type="ECO:0000313" key="3">
    <source>
        <dbReference type="EMBL" id="CAD9814686.1"/>
    </source>
</evidence>
<evidence type="ECO:0000313" key="4">
    <source>
        <dbReference type="EMBL" id="CAD9814690.1"/>
    </source>
</evidence>